<protein>
    <submittedName>
        <fullName evidence="9">EmrB/QacA subfamily drug resistance transporter</fullName>
    </submittedName>
    <submittedName>
        <fullName evidence="8">Major facilitator superfamily MFS_1</fullName>
    </submittedName>
</protein>
<sequence>MAVISLEPRRVAVAGTTQTGSACSRLGLGIILTGAFVAMMDTFIVNVAAPSIQADLQADTADTQFVIAGYTLTYAVWLITGGRLGDIYGRRRMFVVGLAGFTAASLACGLANSAGELIAARLAQGTAAAMLSPQVLAIIRTSFVDPRQRARAFGLMGAVQALASVFGQILGGAVTQADVLGLSWRPVFLINVPIGIAALLLIRRAVPESRSPRADGIDWGGTLFGVVALILLLVPLIEGRQLGWPGWLVGMLPVAVVALTVFAAVQIRRTRSGAATVLNAELLAGRAFTGGATVVLLFATTMTPLYLGYTILLQDGYGDSPLRAGLAFAPLATAVAVSSFIAGRFIRRVGARAVLTAGAVLHGIGSGAVLWVCLAAPAGLPGSLLPCMAVIGIAQGLFVTPSLNAVLDGVSEGHIGGASGILTAMQRLGNALGTAVLMLPFLAAYDQARAAGATPARGYTEAFAALCGAVMLVSLLTAALVYCVPLGRSGPGLGAASPADR</sequence>
<dbReference type="RefSeq" id="WP_044582707.1">
    <property type="nucleotide sequence ID" value="NZ_CP136563.1"/>
</dbReference>
<dbReference type="PANTHER" id="PTHR42718">
    <property type="entry name" value="MAJOR FACILITATOR SUPERFAMILY MULTIDRUG TRANSPORTER MFSC"/>
    <property type="match status" value="1"/>
</dbReference>
<dbReference type="EMBL" id="JAGGLR010000032">
    <property type="protein sequence ID" value="MBP2067662.1"/>
    <property type="molecule type" value="Genomic_DNA"/>
</dbReference>
<feature type="transmembrane region" description="Helical" evidence="6">
    <location>
        <begin position="246"/>
        <end position="267"/>
    </location>
</feature>
<feature type="transmembrane region" description="Helical" evidence="6">
    <location>
        <begin position="463"/>
        <end position="484"/>
    </location>
</feature>
<dbReference type="GO" id="GO:0005886">
    <property type="term" value="C:plasma membrane"/>
    <property type="evidence" value="ECO:0007669"/>
    <property type="project" value="UniProtKB-SubCell"/>
</dbReference>
<dbReference type="AlphaFoldDB" id="A0A061A5X4"/>
<dbReference type="Gene3D" id="1.20.1720.10">
    <property type="entry name" value="Multidrug resistance protein D"/>
    <property type="match status" value="1"/>
</dbReference>
<keyword evidence="2 6" id="KW-0812">Transmembrane</keyword>
<evidence type="ECO:0000313" key="9">
    <source>
        <dbReference type="EMBL" id="MBP2067662.1"/>
    </source>
</evidence>
<dbReference type="CDD" id="cd17321">
    <property type="entry name" value="MFS_MMR_MDR_like"/>
    <property type="match status" value="1"/>
</dbReference>
<feature type="transmembrane region" description="Helical" evidence="6">
    <location>
        <begin position="151"/>
        <end position="170"/>
    </location>
</feature>
<keyword evidence="5" id="KW-0046">Antibiotic resistance</keyword>
<feature type="transmembrane region" description="Helical" evidence="6">
    <location>
        <begin position="182"/>
        <end position="202"/>
    </location>
</feature>
<evidence type="ECO:0000256" key="2">
    <source>
        <dbReference type="ARBA" id="ARBA00022692"/>
    </source>
</evidence>
<dbReference type="HOGENOM" id="CLU_000960_28_2_11"/>
<dbReference type="SUPFAM" id="SSF103473">
    <property type="entry name" value="MFS general substrate transporter"/>
    <property type="match status" value="1"/>
</dbReference>
<keyword evidence="4 6" id="KW-0472">Membrane</keyword>
<accession>A0A061A5X4</accession>
<evidence type="ECO:0000313" key="10">
    <source>
        <dbReference type="Proteomes" id="UP000756710"/>
    </source>
</evidence>
<evidence type="ECO:0000256" key="3">
    <source>
        <dbReference type="ARBA" id="ARBA00022989"/>
    </source>
</evidence>
<keyword evidence="10" id="KW-1185">Reference proteome</keyword>
<dbReference type="GO" id="GO:0046677">
    <property type="term" value="P:response to antibiotic"/>
    <property type="evidence" value="ECO:0007669"/>
    <property type="project" value="UniProtKB-KW"/>
</dbReference>
<dbReference type="InterPro" id="IPR036259">
    <property type="entry name" value="MFS_trans_sf"/>
</dbReference>
<reference evidence="8" key="1">
    <citation type="submission" date="2014-05" db="EMBL/GenBank/DDBJ databases">
        <authorList>
            <person name="Horn Fabian"/>
        </authorList>
    </citation>
    <scope>NUCLEOTIDE SEQUENCE</scope>
</reference>
<dbReference type="PROSITE" id="PS50850">
    <property type="entry name" value="MFS"/>
    <property type="match status" value="1"/>
</dbReference>
<dbReference type="Gene3D" id="1.20.1250.20">
    <property type="entry name" value="MFS general substrate transporter like domains"/>
    <property type="match status" value="1"/>
</dbReference>
<name>A0A061A5X4_9ACTN</name>
<dbReference type="Proteomes" id="UP000756710">
    <property type="component" value="Unassembled WGS sequence"/>
</dbReference>
<feature type="transmembrane region" description="Helical" evidence="6">
    <location>
        <begin position="383"/>
        <end position="407"/>
    </location>
</feature>
<feature type="transmembrane region" description="Helical" evidence="6">
    <location>
        <begin position="327"/>
        <end position="346"/>
    </location>
</feature>
<feature type="domain" description="Major facilitator superfamily (MFS) profile" evidence="7">
    <location>
        <begin position="27"/>
        <end position="485"/>
    </location>
</feature>
<proteinExistence type="predicted"/>
<feature type="transmembrane region" description="Helical" evidence="6">
    <location>
        <begin position="428"/>
        <end position="443"/>
    </location>
</feature>
<dbReference type="InterPro" id="IPR011701">
    <property type="entry name" value="MFS"/>
</dbReference>
<dbReference type="InterPro" id="IPR020846">
    <property type="entry name" value="MFS_dom"/>
</dbReference>
<evidence type="ECO:0000313" key="8">
    <source>
        <dbReference type="EMBL" id="CDR18220.1"/>
    </source>
</evidence>
<dbReference type="Pfam" id="PF07690">
    <property type="entry name" value="MFS_1"/>
    <property type="match status" value="1"/>
</dbReference>
<comment type="subcellular location">
    <subcellularLocation>
        <location evidence="1">Cell membrane</location>
        <topology evidence="1">Multi-pass membrane protein</topology>
    </subcellularLocation>
</comment>
<evidence type="ECO:0000256" key="4">
    <source>
        <dbReference type="ARBA" id="ARBA00023136"/>
    </source>
</evidence>
<keyword evidence="3 6" id="KW-1133">Transmembrane helix</keyword>
<feature type="transmembrane region" description="Helical" evidence="6">
    <location>
        <begin position="353"/>
        <end position="377"/>
    </location>
</feature>
<feature type="transmembrane region" description="Helical" evidence="6">
    <location>
        <begin position="26"/>
        <end position="45"/>
    </location>
</feature>
<organism evidence="8">
    <name type="scientific">Streptomyces iranensis</name>
    <dbReference type="NCBI Taxonomy" id="576784"/>
    <lineage>
        <taxon>Bacteria</taxon>
        <taxon>Bacillati</taxon>
        <taxon>Actinomycetota</taxon>
        <taxon>Actinomycetes</taxon>
        <taxon>Kitasatosporales</taxon>
        <taxon>Streptomycetaceae</taxon>
        <taxon>Streptomyces</taxon>
        <taxon>Streptomyces violaceusniger group</taxon>
    </lineage>
</organism>
<evidence type="ECO:0000256" key="6">
    <source>
        <dbReference type="SAM" id="Phobius"/>
    </source>
</evidence>
<feature type="transmembrane region" description="Helical" evidence="6">
    <location>
        <begin position="94"/>
        <end position="112"/>
    </location>
</feature>
<evidence type="ECO:0000256" key="1">
    <source>
        <dbReference type="ARBA" id="ARBA00004651"/>
    </source>
</evidence>
<reference evidence="9 10" key="2">
    <citation type="submission" date="2021-03" db="EMBL/GenBank/DDBJ databases">
        <title>Genomic Encyclopedia of Type Strains, Phase IV (KMG-IV): sequencing the most valuable type-strain genomes for metagenomic binning, comparative biology and taxonomic classification.</title>
        <authorList>
            <person name="Goeker M."/>
        </authorList>
    </citation>
    <scope>NUCLEOTIDE SEQUENCE [LARGE SCALE GENOMIC DNA]</scope>
    <source>
        <strain evidence="9 10">DSM 41954</strain>
    </source>
</reference>
<gene>
    <name evidence="9" type="ORF">J2Z30_008729</name>
    <name evidence="8" type="ORF">SIRAN112</name>
</gene>
<feature type="transmembrane region" description="Helical" evidence="6">
    <location>
        <begin position="65"/>
        <end position="82"/>
    </location>
</feature>
<feature type="transmembrane region" description="Helical" evidence="6">
    <location>
        <begin position="118"/>
        <end position="139"/>
    </location>
</feature>
<dbReference type="GO" id="GO:0022857">
    <property type="term" value="F:transmembrane transporter activity"/>
    <property type="evidence" value="ECO:0007669"/>
    <property type="project" value="InterPro"/>
</dbReference>
<feature type="transmembrane region" description="Helical" evidence="6">
    <location>
        <begin position="287"/>
        <end position="307"/>
    </location>
</feature>
<dbReference type="EMBL" id="LK022849">
    <property type="protein sequence ID" value="CDR18220.1"/>
    <property type="molecule type" value="Genomic_DNA"/>
</dbReference>
<feature type="transmembrane region" description="Helical" evidence="6">
    <location>
        <begin position="214"/>
        <end position="234"/>
    </location>
</feature>
<dbReference type="PANTHER" id="PTHR42718:SF39">
    <property type="entry name" value="ACTINORHODIN TRANSPORTER-RELATED"/>
    <property type="match status" value="1"/>
</dbReference>
<evidence type="ECO:0000259" key="7">
    <source>
        <dbReference type="PROSITE" id="PS50850"/>
    </source>
</evidence>
<evidence type="ECO:0000256" key="5">
    <source>
        <dbReference type="ARBA" id="ARBA00023251"/>
    </source>
</evidence>